<organism evidence="1 2">
    <name type="scientific">Hydra vulgaris</name>
    <name type="common">Hydra</name>
    <name type="synonym">Hydra attenuata</name>
    <dbReference type="NCBI Taxonomy" id="6087"/>
    <lineage>
        <taxon>Eukaryota</taxon>
        <taxon>Metazoa</taxon>
        <taxon>Cnidaria</taxon>
        <taxon>Hydrozoa</taxon>
        <taxon>Hydroidolina</taxon>
        <taxon>Anthoathecata</taxon>
        <taxon>Aplanulata</taxon>
        <taxon>Hydridae</taxon>
        <taxon>Hydra</taxon>
    </lineage>
</organism>
<sequence>MAYNLIDDVLKRFKTDNLVDLNSFYETLLDTFIYNNNKRVSNEGLLSRYIDGTIRRNICAEVCIPSYLKDNKMHCIALRSEASRSCMYSSASLFFVADNTLMNVLRVLTSLEIYIHADYYCKHPLFSKIFSDYSSHLDSGFENNNIIKAEAIANCESAEKWAGFFMFVRFIISSFL</sequence>
<evidence type="ECO:0000313" key="1">
    <source>
        <dbReference type="Proteomes" id="UP001652625"/>
    </source>
</evidence>
<keyword evidence="1" id="KW-1185">Reference proteome</keyword>
<accession>A0ABM4CZZ1</accession>
<evidence type="ECO:0000313" key="2">
    <source>
        <dbReference type="RefSeq" id="XP_065667543.1"/>
    </source>
</evidence>
<gene>
    <name evidence="2" type="primary">LOC136087862</name>
</gene>
<reference evidence="2" key="1">
    <citation type="submission" date="2025-08" db="UniProtKB">
        <authorList>
            <consortium name="RefSeq"/>
        </authorList>
    </citation>
    <scope>IDENTIFICATION</scope>
</reference>
<name>A0ABM4CZZ1_HYDVU</name>
<dbReference type="GeneID" id="136087862"/>
<dbReference type="Proteomes" id="UP001652625">
    <property type="component" value="Chromosome 12"/>
</dbReference>
<protein>
    <submittedName>
        <fullName evidence="2">Uncharacterized protein LOC136087862</fullName>
    </submittedName>
</protein>
<proteinExistence type="predicted"/>
<dbReference type="RefSeq" id="XP_065667543.1">
    <property type="nucleotide sequence ID" value="XM_065811471.1"/>
</dbReference>